<accession>A0AAD9N735</accession>
<dbReference type="AlphaFoldDB" id="A0AAD9N735"/>
<dbReference type="EMBL" id="JAODUP010000156">
    <property type="protein sequence ID" value="KAK2159235.1"/>
    <property type="molecule type" value="Genomic_DNA"/>
</dbReference>
<name>A0AAD9N735_9ANNE</name>
<comment type="caution">
    <text evidence="1">The sequence shown here is derived from an EMBL/GenBank/DDBJ whole genome shotgun (WGS) entry which is preliminary data.</text>
</comment>
<evidence type="ECO:0000313" key="1">
    <source>
        <dbReference type="EMBL" id="KAK2159235.1"/>
    </source>
</evidence>
<gene>
    <name evidence="1" type="ORF">LSH36_156g10034</name>
</gene>
<dbReference type="Proteomes" id="UP001208570">
    <property type="component" value="Unassembled WGS sequence"/>
</dbReference>
<proteinExistence type="predicted"/>
<evidence type="ECO:0000313" key="2">
    <source>
        <dbReference type="Proteomes" id="UP001208570"/>
    </source>
</evidence>
<reference evidence="1" key="1">
    <citation type="journal article" date="2023" name="Mol. Biol. Evol.">
        <title>Third-Generation Sequencing Reveals the Adaptive Role of the Epigenome in Three Deep-Sea Polychaetes.</title>
        <authorList>
            <person name="Perez M."/>
            <person name="Aroh O."/>
            <person name="Sun Y."/>
            <person name="Lan Y."/>
            <person name="Juniper S.K."/>
            <person name="Young C.R."/>
            <person name="Angers B."/>
            <person name="Qian P.Y."/>
        </authorList>
    </citation>
    <scope>NUCLEOTIDE SEQUENCE</scope>
    <source>
        <strain evidence="1">P08H-3</strain>
    </source>
</reference>
<keyword evidence="2" id="KW-1185">Reference proteome</keyword>
<organism evidence="1 2">
    <name type="scientific">Paralvinella palmiformis</name>
    <dbReference type="NCBI Taxonomy" id="53620"/>
    <lineage>
        <taxon>Eukaryota</taxon>
        <taxon>Metazoa</taxon>
        <taxon>Spiralia</taxon>
        <taxon>Lophotrochozoa</taxon>
        <taxon>Annelida</taxon>
        <taxon>Polychaeta</taxon>
        <taxon>Sedentaria</taxon>
        <taxon>Canalipalpata</taxon>
        <taxon>Terebellida</taxon>
        <taxon>Terebelliformia</taxon>
        <taxon>Alvinellidae</taxon>
        <taxon>Paralvinella</taxon>
    </lineage>
</organism>
<protein>
    <submittedName>
        <fullName evidence="1">Uncharacterized protein</fullName>
    </submittedName>
</protein>
<sequence length="76" mass="8797">MKPYTLSGKAWKKAIVTKRLDDRSYEICSGDGSVYRRNRAHLKEINVFNPSEDNTRQLDSAKTMCQEIMKDKTDNV</sequence>